<dbReference type="PANTHER" id="PTHR33361">
    <property type="entry name" value="GLR0591 PROTEIN"/>
    <property type="match status" value="1"/>
</dbReference>
<keyword evidence="2" id="KW-1185">Reference proteome</keyword>
<comment type="caution">
    <text evidence="1">The sequence shown here is derived from an EMBL/GenBank/DDBJ whole genome shotgun (WGS) entry which is preliminary data.</text>
</comment>
<dbReference type="RefSeq" id="WP_127700129.1">
    <property type="nucleotide sequence ID" value="NZ_SACS01000017.1"/>
</dbReference>
<sequence>MRISLLSLAIASSLLLTQCTEAPKTSETPAAAAQPAAKPVADVAAAKALYEKATQTLFQARALSASAYGLTEQQVGQNYKAQLELFDSNTEGNLRLALGKIATELSAMPLPADAVDADNQNVMANIIGYYAGDSRFAGGYIDPWMGHSAFIINQINGPTIDMPGSMVNSHPINNEQDAKDYLARLALFGPALKSISDKFNTDVKAGWIPPRVLLDKAQNILKNYGNSNATEHPLYRDFATKLDKVTTFTAEQKQPLLQQAATHISTLVAPGYQQLLADVVATVPHARSEAGIWAQPNGSDFYAYSVRQLGDTDLTPDQIHQLGLDEVARISKEMDSILKANGYNEGSVGDRMTALSEEPRFLYEDSDQGRATLLADLNRYIAEMDLRMPEQFASKPPYAVEVRRIPVEVQDSAAGGQYTSPAMDGSKPGIYWINLADMKANSKFDLKTLTYHEANPGHHWQIALNLAQDQLPLLRRIAPYNAYAEGWGLYSELVAYEMGMYKDDPFGNLGRLKAELFRSVRLVVDTGMHAKKWTREQAVQYMAQTTGTASSDVISEIERYMAWPGQALGYKLGMLKIVELRELARTELGAQFDIRAFHDLVLLSGAVPMKVLEQKVRDWIVLQKQPVPA</sequence>
<protein>
    <submittedName>
        <fullName evidence="1">DUF885 domain-containing protein</fullName>
    </submittedName>
</protein>
<evidence type="ECO:0000313" key="1">
    <source>
        <dbReference type="EMBL" id="RVU34531.1"/>
    </source>
</evidence>
<dbReference type="Proteomes" id="UP000283077">
    <property type="component" value="Unassembled WGS sequence"/>
</dbReference>
<dbReference type="AlphaFoldDB" id="A0A437QJ13"/>
<dbReference type="EMBL" id="SACS01000017">
    <property type="protein sequence ID" value="RVU34531.1"/>
    <property type="molecule type" value="Genomic_DNA"/>
</dbReference>
<proteinExistence type="predicted"/>
<accession>A0A437QJ13</accession>
<reference evidence="1 2" key="1">
    <citation type="submission" date="2019-01" db="EMBL/GenBank/DDBJ databases">
        <authorList>
            <person name="Chen W.-M."/>
        </authorList>
    </citation>
    <scope>NUCLEOTIDE SEQUENCE [LARGE SCALE GENOMIC DNA]</scope>
    <source>
        <strain evidence="1 2">KYPC3</strain>
    </source>
</reference>
<name>A0A437QJ13_9GAMM</name>
<evidence type="ECO:0000313" key="2">
    <source>
        <dbReference type="Proteomes" id="UP000283077"/>
    </source>
</evidence>
<organism evidence="1 2">
    <name type="scientific">Rheinheimera riviphila</name>
    <dbReference type="NCBI Taxonomy" id="1834037"/>
    <lineage>
        <taxon>Bacteria</taxon>
        <taxon>Pseudomonadati</taxon>
        <taxon>Pseudomonadota</taxon>
        <taxon>Gammaproteobacteria</taxon>
        <taxon>Chromatiales</taxon>
        <taxon>Chromatiaceae</taxon>
        <taxon>Rheinheimera</taxon>
    </lineage>
</organism>
<dbReference type="InterPro" id="IPR010281">
    <property type="entry name" value="DUF885"/>
</dbReference>
<dbReference type="Pfam" id="PF05960">
    <property type="entry name" value="DUF885"/>
    <property type="match status" value="1"/>
</dbReference>
<gene>
    <name evidence="1" type="ORF">EOE67_14900</name>
</gene>
<dbReference type="OrthoDB" id="9769898at2"/>
<dbReference type="PANTHER" id="PTHR33361:SF2">
    <property type="entry name" value="DUF885 DOMAIN-CONTAINING PROTEIN"/>
    <property type="match status" value="1"/>
</dbReference>